<gene>
    <name evidence="1" type="ORF">V6x_52030</name>
</gene>
<organism evidence="1 2">
    <name type="scientific">Gimesia chilikensis</name>
    <dbReference type="NCBI Taxonomy" id="2605989"/>
    <lineage>
        <taxon>Bacteria</taxon>
        <taxon>Pseudomonadati</taxon>
        <taxon>Planctomycetota</taxon>
        <taxon>Planctomycetia</taxon>
        <taxon>Planctomycetales</taxon>
        <taxon>Planctomycetaceae</taxon>
        <taxon>Gimesia</taxon>
    </lineage>
</organism>
<sequence>MAKKGPQWIRFLRHYGPNARNDNMYDEHIRASAMRSNLSPLLFKHPIEDELLALFSSSAESPTSVILTGTAGDGKTHLCRQVWIQLGGDPDQWESDDVYFHIDAYIAGELTTVHIVRDLTGLPETGKTGGFMTKTELLESFSYTIFDKSAGSVFLIAANDGQLVDTWARLNESKKHIDDTRRLLESLLFNDHREETGTRLKLFNLSRISSAELFDRSVNAFISHEGWQHCKDEAESDNELFGAHCPIRHNYEILKSNQIRLRLRALLELCDHNEIHLSIRRILMLLSNSVLGFSGNEAAGKRVEDRLLRAVDVPRVIESGQVAKASIYNNIFGGNLTEHRRNSHDIYEQLGRFRIGHETSNRVDNLLIYGDSDIELKKYFDQFLTNDAFYGADANYRAYQMLYLEGAEDNDADTERFLELLVAQRRGLFFKIPDTDSDEFSPWCLTVFTFAGEYLDRVLTRLRQGKRIEKSVLARLTQGLNRIFIGMLVSSEHELWLATGLSGSHAKVSFILEDRVSVSRRAKEFVTVTSNSSGFPLLQVSFDDGLVVDLKLTLTRFEFLSRVAEGVLPGSFSKECHEDILAFKSRLLSAAKQRRGEQEDDEGGTEFRLVELDETGYPRENTVELDV</sequence>
<dbReference type="EMBL" id="CP036347">
    <property type="protein sequence ID" value="QDU05466.1"/>
    <property type="molecule type" value="Genomic_DNA"/>
</dbReference>
<protein>
    <submittedName>
        <fullName evidence="1">Uncharacterized protein</fullName>
    </submittedName>
</protein>
<name>A0A517WJM7_9PLAN</name>
<evidence type="ECO:0000313" key="1">
    <source>
        <dbReference type="EMBL" id="QDU05466.1"/>
    </source>
</evidence>
<accession>A0A517WJM7</accession>
<proteinExistence type="predicted"/>
<dbReference type="Proteomes" id="UP000320722">
    <property type="component" value="Chromosome"/>
</dbReference>
<reference evidence="1 2" key="1">
    <citation type="submission" date="2019-02" db="EMBL/GenBank/DDBJ databases">
        <title>Deep-cultivation of Planctomycetes and their phenomic and genomic characterization uncovers novel biology.</title>
        <authorList>
            <person name="Wiegand S."/>
            <person name="Jogler M."/>
            <person name="Boedeker C."/>
            <person name="Pinto D."/>
            <person name="Vollmers J."/>
            <person name="Rivas-Marin E."/>
            <person name="Kohn T."/>
            <person name="Peeters S.H."/>
            <person name="Heuer A."/>
            <person name="Rast P."/>
            <person name="Oberbeckmann S."/>
            <person name="Bunk B."/>
            <person name="Jeske O."/>
            <person name="Meyerdierks A."/>
            <person name="Storesund J.E."/>
            <person name="Kallscheuer N."/>
            <person name="Luecker S."/>
            <person name="Lage O.M."/>
            <person name="Pohl T."/>
            <person name="Merkel B.J."/>
            <person name="Hornburger P."/>
            <person name="Mueller R.-W."/>
            <person name="Bruemmer F."/>
            <person name="Labrenz M."/>
            <person name="Spormann A.M."/>
            <person name="Op den Camp H."/>
            <person name="Overmann J."/>
            <person name="Amann R."/>
            <person name="Jetten M.S.M."/>
            <person name="Mascher T."/>
            <person name="Medema M.H."/>
            <person name="Devos D.P."/>
            <person name="Kaster A.-K."/>
            <person name="Ovreas L."/>
            <person name="Rohde M."/>
            <person name="Galperin M.Y."/>
            <person name="Jogler C."/>
        </authorList>
    </citation>
    <scope>NUCLEOTIDE SEQUENCE [LARGE SCALE GENOMIC DNA]</scope>
    <source>
        <strain evidence="1 2">V6</strain>
    </source>
</reference>
<evidence type="ECO:0000313" key="2">
    <source>
        <dbReference type="Proteomes" id="UP000320722"/>
    </source>
</evidence>
<dbReference type="RefSeq" id="WP_145043790.1">
    <property type="nucleotide sequence ID" value="NZ_CP036347.1"/>
</dbReference>
<dbReference type="AlphaFoldDB" id="A0A517WJM7"/>